<name>A0A645CW30_9ZZZZ</name>
<comment type="caution">
    <text evidence="1">The sequence shown here is derived from an EMBL/GenBank/DDBJ whole genome shotgun (WGS) entry which is preliminary data.</text>
</comment>
<evidence type="ECO:0000313" key="1">
    <source>
        <dbReference type="EMBL" id="MPM81083.1"/>
    </source>
</evidence>
<protein>
    <submittedName>
        <fullName evidence="1">Uncharacterized protein</fullName>
    </submittedName>
</protein>
<accession>A0A645CW30</accession>
<dbReference type="AlphaFoldDB" id="A0A645CW30"/>
<sequence>MLKQRRTVKEPEPVRISGEMRGHPIHDDADALLMCPVDEIHQLFRLAIARRRCIVARHLIAPARVVGIFHQRHDLDMGISHVCHVVNQLVRKFAIAQPLFPTAEAYLIDIHRLRVGIPRFIAAFQIPLVRPFIIGHVPNDGCGSVRFRAEGERVGLQDHLAGVGSDGVFIQIAKLRNPDGNLPNAGGSDTLHRVCLRVPEVKRANHADRLRVRCPNGKAEHPLPVFANAFVATKLEIGGRGNATVEIVECGFVRKSAHQCNPRVYRCEINVFFIGFFQSSRLSVFFDLSVPRVFAAHF</sequence>
<organism evidence="1">
    <name type="scientific">bioreactor metagenome</name>
    <dbReference type="NCBI Taxonomy" id="1076179"/>
    <lineage>
        <taxon>unclassified sequences</taxon>
        <taxon>metagenomes</taxon>
        <taxon>ecological metagenomes</taxon>
    </lineage>
</organism>
<reference evidence="1" key="1">
    <citation type="submission" date="2019-08" db="EMBL/GenBank/DDBJ databases">
        <authorList>
            <person name="Kucharzyk K."/>
            <person name="Murdoch R.W."/>
            <person name="Higgins S."/>
            <person name="Loffler F."/>
        </authorList>
    </citation>
    <scope>NUCLEOTIDE SEQUENCE</scope>
</reference>
<gene>
    <name evidence="1" type="ORF">SDC9_128135</name>
</gene>
<proteinExistence type="predicted"/>
<dbReference type="EMBL" id="VSSQ01030528">
    <property type="protein sequence ID" value="MPM81083.1"/>
    <property type="molecule type" value="Genomic_DNA"/>
</dbReference>